<dbReference type="Pfam" id="PF02223">
    <property type="entry name" value="Thymidylate_kin"/>
    <property type="match status" value="1"/>
</dbReference>
<dbReference type="OrthoDB" id="425602at2759"/>
<dbReference type="InterPro" id="IPR018094">
    <property type="entry name" value="Thymidylate_kinase"/>
</dbReference>
<dbReference type="SUPFAM" id="SSF52540">
    <property type="entry name" value="P-loop containing nucleoside triphosphate hydrolases"/>
    <property type="match status" value="1"/>
</dbReference>
<dbReference type="InterPro" id="IPR039430">
    <property type="entry name" value="Thymidylate_kin-like_dom"/>
</dbReference>
<protein>
    <recommendedName>
        <fullName evidence="4">Thymidylate kinase</fullName>
        <ecNumber evidence="3">2.7.4.9</ecNumber>
    </recommendedName>
</protein>
<dbReference type="InterPro" id="IPR018095">
    <property type="entry name" value="Thymidylate_kin_CS"/>
</dbReference>
<dbReference type="InterPro" id="IPR027417">
    <property type="entry name" value="P-loop_NTPase"/>
</dbReference>
<evidence type="ECO:0000259" key="11">
    <source>
        <dbReference type="Pfam" id="PF02223"/>
    </source>
</evidence>
<keyword evidence="5" id="KW-0808">Transferase</keyword>
<keyword evidence="7" id="KW-0547">Nucleotide-binding</keyword>
<name>A0A836B5E2_9CHLO</name>
<sequence>MQSFRAARGLNALRRSPTAIPSKQQGLPARTQPCRAASNGVPESATAGPGRGALIVFEGIDRCGKSTQCSLLLESLRKQGVRAELWRFPDRTTLIGGLINEYLQKQASLNDAAVHMLFVANRHEKREEMLRLLAGGTTLVLDRYSYSGVAYTAAKAVPHLGAGFCRSVEAGLPAADLVVYLDLDPEQSAARGGFGGERYEKVEFQKKVRSQYAALADERWLRLDASQPAEQLHGQLAAAVRRVVERAAAGEPLGQLWDYAPMPLPASVSAAQ</sequence>
<evidence type="ECO:0000256" key="8">
    <source>
        <dbReference type="ARBA" id="ARBA00022777"/>
    </source>
</evidence>
<dbReference type="GO" id="GO:0004798">
    <property type="term" value="F:dTMP kinase activity"/>
    <property type="evidence" value="ECO:0007669"/>
    <property type="project" value="UniProtKB-EC"/>
</dbReference>
<dbReference type="AlphaFoldDB" id="A0A836B5E2"/>
<evidence type="ECO:0000256" key="4">
    <source>
        <dbReference type="ARBA" id="ARBA00017144"/>
    </source>
</evidence>
<comment type="pathway">
    <text evidence="1">Pyrimidine metabolism; dTTP biosynthesis.</text>
</comment>
<evidence type="ECO:0000256" key="10">
    <source>
        <dbReference type="SAM" id="MobiDB-lite"/>
    </source>
</evidence>
<dbReference type="EMBL" id="JAEHOD010000018">
    <property type="protein sequence ID" value="KAG2448176.1"/>
    <property type="molecule type" value="Genomic_DNA"/>
</dbReference>
<evidence type="ECO:0000256" key="6">
    <source>
        <dbReference type="ARBA" id="ARBA00022727"/>
    </source>
</evidence>
<feature type="domain" description="Thymidylate kinase-like" evidence="11">
    <location>
        <begin position="57"/>
        <end position="234"/>
    </location>
</feature>
<keyword evidence="8" id="KW-0418">Kinase</keyword>
<dbReference type="GO" id="GO:0005739">
    <property type="term" value="C:mitochondrion"/>
    <property type="evidence" value="ECO:0007669"/>
    <property type="project" value="TreeGrafter"/>
</dbReference>
<dbReference type="PANTHER" id="PTHR10344">
    <property type="entry name" value="THYMIDYLATE KINASE"/>
    <property type="match status" value="1"/>
</dbReference>
<evidence type="ECO:0000313" key="13">
    <source>
        <dbReference type="Proteomes" id="UP000613740"/>
    </source>
</evidence>
<dbReference type="HAMAP" id="MF_00165">
    <property type="entry name" value="Thymidylate_kinase"/>
    <property type="match status" value="1"/>
</dbReference>
<keyword evidence="13" id="KW-1185">Reference proteome</keyword>
<evidence type="ECO:0000256" key="9">
    <source>
        <dbReference type="ARBA" id="ARBA00022840"/>
    </source>
</evidence>
<dbReference type="GO" id="GO:0005524">
    <property type="term" value="F:ATP binding"/>
    <property type="evidence" value="ECO:0007669"/>
    <property type="project" value="UniProtKB-KW"/>
</dbReference>
<evidence type="ECO:0000256" key="3">
    <source>
        <dbReference type="ARBA" id="ARBA00012980"/>
    </source>
</evidence>
<dbReference type="GO" id="GO:0006235">
    <property type="term" value="P:dTTP biosynthetic process"/>
    <property type="evidence" value="ECO:0007669"/>
    <property type="project" value="TreeGrafter"/>
</dbReference>
<evidence type="ECO:0000256" key="7">
    <source>
        <dbReference type="ARBA" id="ARBA00022741"/>
    </source>
</evidence>
<dbReference type="PANTHER" id="PTHR10344:SF1">
    <property type="entry name" value="THYMIDYLATE KINASE"/>
    <property type="match status" value="1"/>
</dbReference>
<evidence type="ECO:0000256" key="5">
    <source>
        <dbReference type="ARBA" id="ARBA00022679"/>
    </source>
</evidence>
<evidence type="ECO:0000256" key="2">
    <source>
        <dbReference type="ARBA" id="ARBA00009776"/>
    </source>
</evidence>
<accession>A0A836B5E2</accession>
<comment type="caution">
    <text evidence="12">The sequence shown here is derived from an EMBL/GenBank/DDBJ whole genome shotgun (WGS) entry which is preliminary data.</text>
</comment>
<dbReference type="GO" id="GO:0006227">
    <property type="term" value="P:dUDP biosynthetic process"/>
    <property type="evidence" value="ECO:0007669"/>
    <property type="project" value="TreeGrafter"/>
</dbReference>
<dbReference type="GO" id="GO:0006233">
    <property type="term" value="P:dTDP biosynthetic process"/>
    <property type="evidence" value="ECO:0007669"/>
    <property type="project" value="InterPro"/>
</dbReference>
<proteinExistence type="inferred from homology"/>
<reference evidence="12" key="1">
    <citation type="journal article" date="2020" name="bioRxiv">
        <title>Comparative genomics of Chlamydomonas.</title>
        <authorList>
            <person name="Craig R.J."/>
            <person name="Hasan A.R."/>
            <person name="Ness R.W."/>
            <person name="Keightley P.D."/>
        </authorList>
    </citation>
    <scope>NUCLEOTIDE SEQUENCE</scope>
    <source>
        <strain evidence="12">CCAP 11/173</strain>
    </source>
</reference>
<feature type="region of interest" description="Disordered" evidence="10">
    <location>
        <begin position="15"/>
        <end position="46"/>
    </location>
</feature>
<evidence type="ECO:0000256" key="1">
    <source>
        <dbReference type="ARBA" id="ARBA00004992"/>
    </source>
</evidence>
<dbReference type="PROSITE" id="PS01331">
    <property type="entry name" value="THYMIDYLATE_KINASE"/>
    <property type="match status" value="1"/>
</dbReference>
<dbReference type="Gene3D" id="3.40.50.300">
    <property type="entry name" value="P-loop containing nucleotide triphosphate hydrolases"/>
    <property type="match status" value="1"/>
</dbReference>
<dbReference type="GO" id="GO:0005634">
    <property type="term" value="C:nucleus"/>
    <property type="evidence" value="ECO:0007669"/>
    <property type="project" value="TreeGrafter"/>
</dbReference>
<gene>
    <name evidence="12" type="ORF">HYH02_006761</name>
</gene>
<dbReference type="GO" id="GO:0005829">
    <property type="term" value="C:cytosol"/>
    <property type="evidence" value="ECO:0007669"/>
    <property type="project" value="TreeGrafter"/>
</dbReference>
<keyword evidence="6" id="KW-0545">Nucleotide biosynthesis</keyword>
<evidence type="ECO:0000313" key="12">
    <source>
        <dbReference type="EMBL" id="KAG2448176.1"/>
    </source>
</evidence>
<dbReference type="CDD" id="cd01672">
    <property type="entry name" value="TMPK"/>
    <property type="match status" value="1"/>
</dbReference>
<dbReference type="FunFam" id="3.40.50.300:FF:000679">
    <property type="entry name" value="Thymidylate kinase"/>
    <property type="match status" value="1"/>
</dbReference>
<dbReference type="Proteomes" id="UP000613740">
    <property type="component" value="Unassembled WGS sequence"/>
</dbReference>
<dbReference type="EC" id="2.7.4.9" evidence="3"/>
<comment type="similarity">
    <text evidence="2">Belongs to the thymidylate kinase family.</text>
</comment>
<dbReference type="NCBIfam" id="TIGR00041">
    <property type="entry name" value="DTMP_kinase"/>
    <property type="match status" value="1"/>
</dbReference>
<keyword evidence="9" id="KW-0067">ATP-binding</keyword>
<dbReference type="GO" id="GO:0004550">
    <property type="term" value="F:nucleoside diphosphate kinase activity"/>
    <property type="evidence" value="ECO:0007669"/>
    <property type="project" value="TreeGrafter"/>
</dbReference>
<organism evidence="12 13">
    <name type="scientific">Chlamydomonas schloesseri</name>
    <dbReference type="NCBI Taxonomy" id="2026947"/>
    <lineage>
        <taxon>Eukaryota</taxon>
        <taxon>Viridiplantae</taxon>
        <taxon>Chlorophyta</taxon>
        <taxon>core chlorophytes</taxon>
        <taxon>Chlorophyceae</taxon>
        <taxon>CS clade</taxon>
        <taxon>Chlamydomonadales</taxon>
        <taxon>Chlamydomonadaceae</taxon>
        <taxon>Chlamydomonas</taxon>
    </lineage>
</organism>